<dbReference type="EMBL" id="LR215729">
    <property type="protein sequence ID" value="VEV99236.1"/>
    <property type="molecule type" value="Genomic_DNA"/>
</dbReference>
<sequence length="97" mass="9511">MPAVTRKGDACTGHGCWPPRPSTGASPDVFVNGIAAHRQGDGWAAHTCPTIPQTHASTLAMGSASVFANGKPLGRIGDPVACGSAVAAGSANVFAGG</sequence>
<name>A0A653EB65_9PSED</name>
<feature type="region of interest" description="Disordered" evidence="1">
    <location>
        <begin position="1"/>
        <end position="22"/>
    </location>
</feature>
<evidence type="ECO:0000256" key="1">
    <source>
        <dbReference type="SAM" id="MobiDB-lite"/>
    </source>
</evidence>
<organism evidence="2">
    <name type="scientific">Pseudomonas marincola</name>
    <dbReference type="NCBI Taxonomy" id="437900"/>
    <lineage>
        <taxon>Bacteria</taxon>
        <taxon>Pseudomonadati</taxon>
        <taxon>Pseudomonadota</taxon>
        <taxon>Gammaproteobacteria</taxon>
        <taxon>Pseudomonadales</taxon>
        <taxon>Pseudomonadaceae</taxon>
        <taxon>Pseudomonas</taxon>
    </lineage>
</organism>
<dbReference type="Pfam" id="PF05488">
    <property type="entry name" value="PAAR_motif"/>
    <property type="match status" value="1"/>
</dbReference>
<dbReference type="CDD" id="cd14737">
    <property type="entry name" value="PAAR_1"/>
    <property type="match status" value="1"/>
</dbReference>
<evidence type="ECO:0000313" key="2">
    <source>
        <dbReference type="EMBL" id="VEV99236.1"/>
    </source>
</evidence>
<reference evidence="2" key="1">
    <citation type="submission" date="2019-02" db="EMBL/GenBank/DDBJ databases">
        <authorList>
            <consortium name="Genoscope - CEA"/>
            <person name="William W."/>
        </authorList>
    </citation>
    <scope>NUCLEOTIDE SEQUENCE [LARGE SCALE GENOMIC DNA]</scope>
    <source>
        <strain evidence="2">YSy11</strain>
    </source>
</reference>
<gene>
    <name evidence="2" type="ORF">PMYSY11_4193</name>
</gene>
<evidence type="ECO:0008006" key="3">
    <source>
        <dbReference type="Google" id="ProtNLM"/>
    </source>
</evidence>
<dbReference type="RefSeq" id="WP_150549374.1">
    <property type="nucleotide sequence ID" value="NZ_LR215729.2"/>
</dbReference>
<proteinExistence type="predicted"/>
<accession>A0A653EB65</accession>
<dbReference type="AlphaFoldDB" id="A0A653EB65"/>
<protein>
    <recommendedName>
        <fullName evidence="3">Zn-binding Pro-Ala-Ala-Arg (PAAR) domain-containing protein, incolved in TypeVI secretion</fullName>
    </recommendedName>
</protein>
<dbReference type="InterPro" id="IPR008727">
    <property type="entry name" value="PAAR_motif"/>
</dbReference>
<dbReference type="Gene3D" id="2.60.200.60">
    <property type="match status" value="1"/>
</dbReference>